<dbReference type="Pfam" id="PF16874">
    <property type="entry name" value="Glyco_hydro_36C"/>
    <property type="match status" value="1"/>
</dbReference>
<dbReference type="EMBL" id="FNYC01000010">
    <property type="protein sequence ID" value="SEJ51249.1"/>
    <property type="molecule type" value="Genomic_DNA"/>
</dbReference>
<evidence type="ECO:0000313" key="6">
    <source>
        <dbReference type="EMBL" id="SEJ51249.1"/>
    </source>
</evidence>
<feature type="signal peptide" evidence="4">
    <location>
        <begin position="1"/>
        <end position="21"/>
    </location>
</feature>
<dbReference type="PANTHER" id="PTHR43053">
    <property type="entry name" value="GLYCOSIDASE FAMILY 31"/>
    <property type="match status" value="1"/>
</dbReference>
<evidence type="ECO:0000313" key="7">
    <source>
        <dbReference type="Proteomes" id="UP000199420"/>
    </source>
</evidence>
<evidence type="ECO:0000259" key="5">
    <source>
        <dbReference type="Pfam" id="PF16874"/>
    </source>
</evidence>
<reference evidence="6 7" key="1">
    <citation type="submission" date="2016-10" db="EMBL/GenBank/DDBJ databases">
        <authorList>
            <person name="de Groot N.N."/>
        </authorList>
    </citation>
    <scope>NUCLEOTIDE SEQUENCE [LARGE SCALE GENOMIC DNA]</scope>
    <source>
        <strain evidence="6 7">DSM 26515</strain>
    </source>
</reference>
<dbReference type="Proteomes" id="UP000199420">
    <property type="component" value="Unassembled WGS sequence"/>
</dbReference>
<evidence type="ECO:0000256" key="1">
    <source>
        <dbReference type="ARBA" id="ARBA00022801"/>
    </source>
</evidence>
<name>A0A1H6ZCS4_9GAMM</name>
<keyword evidence="4" id="KW-0732">Signal</keyword>
<evidence type="ECO:0000256" key="2">
    <source>
        <dbReference type="ARBA" id="ARBA00023295"/>
    </source>
</evidence>
<sequence>MMTRSARTCLVLGLLAVWPLAARTRSAPIRVGNADNVVVVRAGATAPELLQLGRTAGLAWQGAAVARLIGHARIGGREVGLHWRFDPEASLDQKDAASLVYEDRAAGLRLYWQWRARSSHGPIEHAVRIENRSGREVWIPLQPSLQFAWNVAADRPLEQAWIDKGAGVAPPVGTHRAAITRHYLWRGTSSTFAHPRAGESREIIPWFLVRSDAAGLGGWYVGVEFSGRVAMSLKRTGATLAGTVGLNPEPGAFRTRLAPGETFATPTVFVGASDGDLDHTGNTLRRWVREVLNDPSTLADPAYPLVTNNSWGSAMAIDEAQARHMIDDAARLGFEMFHLDAGWFRAVGDWHADAEKFPHGIAALSDYAHRRGLKFGLWADWAQAGTSTAKDALNVADPKVHDWLITDPLPGWKPAQFKGITIDLGVPAAQAWATGETDRLVRDYHLDMLEHDGYVVAQGCDRDDHPHAPADPARLRRYREDDFPWVDGPNATDVSLHATRAYYAIQHALKRRHPGLLLEVCNDGGRMVDFGSAAYGDYFSIVDSYDPLSNRQAFYDASHVLPPAMLETYVKAWPTPRIENFRYMLRSGMMGWFTVMIDTNGWTPAQHAAAAREIAFYQSTLRPLIRTADLYHVGPRPDGKGWDGTEYFDGVHDQGVVFAFRGEDRARHTFRFKLRGLRAGRQYRVQFRDHSSHDRVQDGKTLATSGLAVTLPTPQSSELVVITGVR</sequence>
<keyword evidence="1 6" id="KW-0378">Hydrolase</keyword>
<evidence type="ECO:0000256" key="4">
    <source>
        <dbReference type="SAM" id="SignalP"/>
    </source>
</evidence>
<dbReference type="AlphaFoldDB" id="A0A1H6ZCS4"/>
<gene>
    <name evidence="6" type="ORF">SAMN04487997_0058</name>
</gene>
<dbReference type="Pfam" id="PF02065">
    <property type="entry name" value="Melibiase"/>
    <property type="match status" value="2"/>
</dbReference>
<accession>A0A1H6ZCS4</accession>
<dbReference type="InterPro" id="IPR013785">
    <property type="entry name" value="Aldolase_TIM"/>
</dbReference>
<feature type="active site" description="Proton donor" evidence="3">
    <location>
        <position position="543"/>
    </location>
</feature>
<organism evidence="6 7">
    <name type="scientific">Frateuria terrea</name>
    <dbReference type="NCBI Taxonomy" id="529704"/>
    <lineage>
        <taxon>Bacteria</taxon>
        <taxon>Pseudomonadati</taxon>
        <taxon>Pseudomonadota</taxon>
        <taxon>Gammaproteobacteria</taxon>
        <taxon>Lysobacterales</taxon>
        <taxon>Rhodanobacteraceae</taxon>
        <taxon>Frateuria</taxon>
    </lineage>
</organism>
<dbReference type="InterPro" id="IPR031705">
    <property type="entry name" value="Glyco_hydro_36_C"/>
</dbReference>
<dbReference type="InterPro" id="IPR002252">
    <property type="entry name" value="Glyco_hydro_36"/>
</dbReference>
<keyword evidence="2" id="KW-0326">Glycosidase</keyword>
<feature type="domain" description="Glycosyl hydrolase family 36 C-terminal" evidence="5">
    <location>
        <begin position="653"/>
        <end position="721"/>
    </location>
</feature>
<dbReference type="InterPro" id="IPR050985">
    <property type="entry name" value="Alpha-glycosidase_related"/>
</dbReference>
<dbReference type="CDD" id="cd14791">
    <property type="entry name" value="GH36"/>
    <property type="match status" value="1"/>
</dbReference>
<feature type="chain" id="PRO_5011777324" evidence="4">
    <location>
        <begin position="22"/>
        <end position="726"/>
    </location>
</feature>
<dbReference type="SUPFAM" id="SSF51445">
    <property type="entry name" value="(Trans)glycosidases"/>
    <property type="match status" value="1"/>
</dbReference>
<keyword evidence="7" id="KW-1185">Reference proteome</keyword>
<dbReference type="Gene3D" id="2.70.98.60">
    <property type="entry name" value="alpha-galactosidase from lactobacil brevis"/>
    <property type="match status" value="1"/>
</dbReference>
<evidence type="ECO:0000256" key="3">
    <source>
        <dbReference type="PIRSR" id="PIRSR005536-1"/>
    </source>
</evidence>
<protein>
    <submittedName>
        <fullName evidence="6">Glycosyl hydrolase family 36 C-terminal domain-containing protein</fullName>
    </submittedName>
</protein>
<feature type="active site" description="Nucleophile" evidence="3">
    <location>
        <position position="452"/>
    </location>
</feature>
<dbReference type="PANTHER" id="PTHR43053:SF3">
    <property type="entry name" value="ALPHA-GALACTOSIDASE C-RELATED"/>
    <property type="match status" value="1"/>
</dbReference>
<dbReference type="GO" id="GO:0004557">
    <property type="term" value="F:alpha-galactosidase activity"/>
    <property type="evidence" value="ECO:0007669"/>
    <property type="project" value="UniProtKB-UniRule"/>
</dbReference>
<dbReference type="InterPro" id="IPR038417">
    <property type="entry name" value="Alpga-gal_N_sf"/>
</dbReference>
<dbReference type="RefSeq" id="WP_245747342.1">
    <property type="nucleotide sequence ID" value="NZ_FNYC01000010.1"/>
</dbReference>
<dbReference type="STRING" id="529704.SAMN02927913_0058"/>
<dbReference type="GO" id="GO:0016052">
    <property type="term" value="P:carbohydrate catabolic process"/>
    <property type="evidence" value="ECO:0007669"/>
    <property type="project" value="InterPro"/>
</dbReference>
<dbReference type="Gene3D" id="3.20.20.70">
    <property type="entry name" value="Aldolase class I"/>
    <property type="match status" value="1"/>
</dbReference>
<proteinExistence type="predicted"/>
<dbReference type="InterPro" id="IPR017853">
    <property type="entry name" value="GH"/>
</dbReference>